<dbReference type="PATRIC" id="fig|1121307.3.peg.458"/>
<dbReference type="OrthoDB" id="1953676at2"/>
<dbReference type="EC" id="2.7.1.21" evidence="1"/>
<dbReference type="Proteomes" id="UP000036756">
    <property type="component" value="Unassembled WGS sequence"/>
</dbReference>
<name>A0A0J8D9A2_CLOCY</name>
<dbReference type="RefSeq" id="WP_048571266.1">
    <property type="nucleotide sequence ID" value="NZ_LFVU01000028.1"/>
</dbReference>
<sequence>MVKSNSNLDFGKTKKVIDLANELLKSSKGDIIYISNSLEPKEYLKDAIKFLDLSEIEIINSSILKAIIEQLVIENKAVEIILIDNISNIIGEDEISDFLKEVDVLSSKNSVKILFGLDRENKDYVDSLDIEKID</sequence>
<keyword evidence="2" id="KW-1185">Reference proteome</keyword>
<comment type="caution">
    <text evidence="1">The sequence shown here is derived from an EMBL/GenBank/DDBJ whole genome shotgun (WGS) entry which is preliminary data.</text>
</comment>
<evidence type="ECO:0000313" key="2">
    <source>
        <dbReference type="Proteomes" id="UP000036756"/>
    </source>
</evidence>
<dbReference type="STRING" id="1121307.CLCY_1c00970"/>
<dbReference type="GO" id="GO:0004797">
    <property type="term" value="F:thymidine kinase activity"/>
    <property type="evidence" value="ECO:0007669"/>
    <property type="project" value="UniProtKB-EC"/>
</dbReference>
<organism evidence="1 2">
    <name type="scientific">Clostridium cylindrosporum DSM 605</name>
    <dbReference type="NCBI Taxonomy" id="1121307"/>
    <lineage>
        <taxon>Bacteria</taxon>
        <taxon>Bacillati</taxon>
        <taxon>Bacillota</taxon>
        <taxon>Clostridia</taxon>
        <taxon>Eubacteriales</taxon>
        <taxon>Clostridiaceae</taxon>
        <taxon>Clostridium</taxon>
    </lineage>
</organism>
<keyword evidence="1" id="KW-0418">Kinase</keyword>
<gene>
    <name evidence="1" type="ORF">CLCY_1c00970</name>
</gene>
<evidence type="ECO:0000313" key="1">
    <source>
        <dbReference type="EMBL" id="KMT20863.1"/>
    </source>
</evidence>
<keyword evidence="1" id="KW-0808">Transferase</keyword>
<dbReference type="EMBL" id="LFVU01000028">
    <property type="protein sequence ID" value="KMT20863.1"/>
    <property type="molecule type" value="Genomic_DNA"/>
</dbReference>
<protein>
    <submittedName>
        <fullName evidence="1">Thymidine kinase</fullName>
        <ecNumber evidence="1">2.7.1.21</ecNumber>
    </submittedName>
</protein>
<accession>A0A0J8D9A2</accession>
<proteinExistence type="predicted"/>
<reference evidence="1 2" key="1">
    <citation type="submission" date="2015-06" db="EMBL/GenBank/DDBJ databases">
        <title>Draft genome sequence of the purine-degrading Clostridium cylindrosporum HC-1 (DSM 605).</title>
        <authorList>
            <person name="Poehlein A."/>
            <person name="Schiel-Bengelsdorf B."/>
            <person name="Bengelsdorf F."/>
            <person name="Daniel R."/>
            <person name="Duerre P."/>
        </authorList>
    </citation>
    <scope>NUCLEOTIDE SEQUENCE [LARGE SCALE GENOMIC DNA]</scope>
    <source>
        <strain evidence="1 2">DSM 605</strain>
    </source>
</reference>
<dbReference type="AlphaFoldDB" id="A0A0J8D9A2"/>